<evidence type="ECO:0000313" key="1">
    <source>
        <dbReference type="EMBL" id="PID56930.1"/>
    </source>
</evidence>
<dbReference type="InterPro" id="IPR005368">
    <property type="entry name" value="UPF0175"/>
</dbReference>
<gene>
    <name evidence="1" type="ORF">CSB45_09495</name>
</gene>
<dbReference type="Proteomes" id="UP000229740">
    <property type="component" value="Unassembled WGS sequence"/>
</dbReference>
<evidence type="ECO:0000313" key="2">
    <source>
        <dbReference type="Proteomes" id="UP000229740"/>
    </source>
</evidence>
<reference evidence="1 2" key="1">
    <citation type="submission" date="2017-10" db="EMBL/GenBank/DDBJ databases">
        <title>Novel microbial diversity and functional potential in the marine mammal oral microbiome.</title>
        <authorList>
            <person name="Dudek N.K."/>
            <person name="Sun C.L."/>
            <person name="Burstein D."/>
            <person name="Kantor R.S."/>
            <person name="Aliaga Goltsman D.S."/>
            <person name="Bik E.M."/>
            <person name="Thomas B.C."/>
            <person name="Banfield J.F."/>
            <person name="Relman D.A."/>
        </authorList>
    </citation>
    <scope>NUCLEOTIDE SEQUENCE [LARGE SCALE GENOMIC DNA]</scope>
    <source>
        <strain evidence="1">DOLZORAL124_49_17</strain>
    </source>
</reference>
<dbReference type="AlphaFoldDB" id="A0A2G6E4D0"/>
<proteinExistence type="predicted"/>
<accession>A0A2G6E4D0</accession>
<dbReference type="Pfam" id="PF03683">
    <property type="entry name" value="UPF0175"/>
    <property type="match status" value="1"/>
</dbReference>
<organism evidence="1 2">
    <name type="scientific">candidate division KSB3 bacterium</name>
    <dbReference type="NCBI Taxonomy" id="2044937"/>
    <lineage>
        <taxon>Bacteria</taxon>
        <taxon>candidate division KSB3</taxon>
    </lineage>
</organism>
<comment type="caution">
    <text evidence="1">The sequence shown here is derived from an EMBL/GenBank/DDBJ whole genome shotgun (WGS) entry which is preliminary data.</text>
</comment>
<name>A0A2G6E4D0_9BACT</name>
<protein>
    <submittedName>
        <fullName evidence="1">Uncharacterized protein</fullName>
    </submittedName>
</protein>
<dbReference type="EMBL" id="PDPS01000030">
    <property type="protein sequence ID" value="PID56930.1"/>
    <property type="molecule type" value="Genomic_DNA"/>
</dbReference>
<sequence length="84" mass="9491">MLEELLNRQAELRWLVVVGAYLDEEINLGKAAEMLGVHRLELQAQFQEQGIPLRLGVDTMEEAVAEMAAIHQWNTVADRHGVPQ</sequence>